<gene>
    <name evidence="1" type="ORF">CITCOLO1_LOCUS19488</name>
</gene>
<protein>
    <submittedName>
        <fullName evidence="1">Uncharacterized protein</fullName>
    </submittedName>
</protein>
<organism evidence="1 2">
    <name type="scientific">Citrullus colocynthis</name>
    <name type="common">colocynth</name>
    <dbReference type="NCBI Taxonomy" id="252529"/>
    <lineage>
        <taxon>Eukaryota</taxon>
        <taxon>Viridiplantae</taxon>
        <taxon>Streptophyta</taxon>
        <taxon>Embryophyta</taxon>
        <taxon>Tracheophyta</taxon>
        <taxon>Spermatophyta</taxon>
        <taxon>Magnoliopsida</taxon>
        <taxon>eudicotyledons</taxon>
        <taxon>Gunneridae</taxon>
        <taxon>Pentapetalae</taxon>
        <taxon>rosids</taxon>
        <taxon>fabids</taxon>
        <taxon>Cucurbitales</taxon>
        <taxon>Cucurbitaceae</taxon>
        <taxon>Benincaseae</taxon>
        <taxon>Citrullus</taxon>
    </lineage>
</organism>
<dbReference type="EMBL" id="OZ021742">
    <property type="protein sequence ID" value="CAK9327120.1"/>
    <property type="molecule type" value="Genomic_DNA"/>
</dbReference>
<keyword evidence="2" id="KW-1185">Reference proteome</keyword>
<dbReference type="Proteomes" id="UP001642487">
    <property type="component" value="Chromosome 8"/>
</dbReference>
<reference evidence="1 2" key="1">
    <citation type="submission" date="2024-03" db="EMBL/GenBank/DDBJ databases">
        <authorList>
            <person name="Gkanogiannis A."/>
            <person name="Becerra Lopez-Lavalle L."/>
        </authorList>
    </citation>
    <scope>NUCLEOTIDE SEQUENCE [LARGE SCALE GENOMIC DNA]</scope>
</reference>
<name>A0ABP0Z2W4_9ROSI</name>
<proteinExistence type="predicted"/>
<evidence type="ECO:0000313" key="1">
    <source>
        <dbReference type="EMBL" id="CAK9327120.1"/>
    </source>
</evidence>
<evidence type="ECO:0000313" key="2">
    <source>
        <dbReference type="Proteomes" id="UP001642487"/>
    </source>
</evidence>
<accession>A0ABP0Z2W4</accession>
<sequence length="163" mass="17498">MICPIYENCGPNLSSSFTSGEGGGSLSPFCLAFQPSSSLSPIFLPLSGELQPTNGGHNTVSPKSSVRQLLRATSVVDDDQHVSPSSEQRPDAHAVRSFRLADSLEQLWVTPPRSSGFFSSVFSSSRSFGDPAREVLKDVRNTFDKAVLDIKLPNPVTDNVTAL</sequence>